<dbReference type="EMBL" id="KF365913">
    <property type="protein sequence ID" value="AGQ21314.1"/>
    <property type="molecule type" value="Genomic_DNA"/>
</dbReference>
<reference evidence="8" key="2">
    <citation type="journal article" date="2013" name="J. Bacteriol.">
        <title>Plasmid-Encoded ComI Inhibits Competence in the Ancestral 3610 Strain of Bacillus subtilis.</title>
        <authorList>
            <person name="Konkol M.A."/>
            <person name="Blair K.M."/>
            <person name="Kearns D.B."/>
        </authorList>
    </citation>
    <scope>NUCLEOTIDE SEQUENCE</scope>
    <source>
        <strain evidence="8">NCIB 3610</strain>
        <plasmid evidence="8">pBS32</plasmid>
    </source>
</reference>
<organism evidence="8">
    <name type="scientific">Bacillus subtilis subsp. subtilis NCIB 3610 = ATCC 6051 = DSM 10</name>
    <dbReference type="NCBI Taxonomy" id="535026"/>
    <lineage>
        <taxon>Bacteria</taxon>
        <taxon>Bacillati</taxon>
        <taxon>Bacillota</taxon>
        <taxon>Bacilli</taxon>
        <taxon>Bacillales</taxon>
        <taxon>Bacillaceae</taxon>
        <taxon>Bacillus</taxon>
    </lineage>
</organism>
<reference evidence="8" key="1">
    <citation type="journal article" date="2013" name="J. Bacteriol.">
        <title>A plasmid-encoded phosphatase regulates Bacillus subtilis biofilm architecture, sporulation, and genetic competence.</title>
        <authorList>
            <person name="Parashar V."/>
            <person name="Konkol M.A."/>
            <person name="Kearns D.B."/>
            <person name="Neiditch M.B."/>
        </authorList>
    </citation>
    <scope>NUCLEOTIDE SEQUENCE</scope>
    <source>
        <strain evidence="8">NCIB 3610</strain>
        <plasmid evidence="8">pBS32</plasmid>
    </source>
</reference>
<dbReference type="GO" id="GO:0006260">
    <property type="term" value="P:DNA replication"/>
    <property type="evidence" value="ECO:0007669"/>
    <property type="project" value="UniProtKB-KW"/>
</dbReference>
<keyword evidence="4" id="KW-0235">DNA replication</keyword>
<dbReference type="InterPro" id="IPR011708">
    <property type="entry name" value="DNA_pol3_alpha_NTPase_dom"/>
</dbReference>
<dbReference type="PANTHER" id="PTHR32294">
    <property type="entry name" value="DNA POLYMERASE III SUBUNIT ALPHA"/>
    <property type="match status" value="1"/>
</dbReference>
<dbReference type="Pfam" id="PF17657">
    <property type="entry name" value="DNA_pol3_finger"/>
    <property type="match status" value="1"/>
</dbReference>
<evidence type="ECO:0000256" key="6">
    <source>
        <dbReference type="ARBA" id="ARBA00049244"/>
    </source>
</evidence>
<feature type="domain" description="Polymerase/histidinol phosphatase N-terminal" evidence="7">
    <location>
        <begin position="20"/>
        <end position="95"/>
    </location>
</feature>
<keyword evidence="2" id="KW-0808">Transferase</keyword>
<dbReference type="Pfam" id="PF02811">
    <property type="entry name" value="PHP"/>
    <property type="match status" value="1"/>
</dbReference>
<dbReference type="Gene3D" id="3.20.20.140">
    <property type="entry name" value="Metal-dependent hydrolases"/>
    <property type="match status" value="1"/>
</dbReference>
<dbReference type="InterPro" id="IPR003141">
    <property type="entry name" value="Pol/His_phosphatase_N"/>
</dbReference>
<name>S5DW68_BACIU</name>
<dbReference type="Pfam" id="PF14579">
    <property type="entry name" value="HHH_6"/>
    <property type="match status" value="1"/>
</dbReference>
<dbReference type="InterPro" id="IPR029460">
    <property type="entry name" value="DNAPol_HHH"/>
</dbReference>
<dbReference type="AlphaFoldDB" id="S5DW68"/>
<proteinExistence type="predicted"/>
<accession>S5DW68</accession>
<sequence>MARLLRSINRSIENYKKKPFLTHSHTDASNFRLRDAINKPEELIDYCHEIGLSGVVITDHETLSSHVKAHKYVEENKERLGDFKLGFGNEIYLVDKEDTMEKKSLNQKISFHHFILIAKSQKGYEGLKKLSSKAWYNSFFYRGMERVPTYKDELMSLMQEYQGEIIACTACVGGELPQSLISYHDKPTPENKKRVHDFIVWLKGVFGEDLYFELQPSKNRDQLVANEMMLKVSEAYNVKCIVSTDAHYLNKKYAPAHKIYLTASEGEREVDEFYATTYVMGYEELLEYFDEELLDVLVDNTNEIRSKLGTITFAQETKVPKAHIPKYEMSQLFVPHYMEYEYIRKYAESRYDIDRYYLHLIAEGMVAKKQDLNKENLSRINTELDELYHITENLGQPLSSYFVLSKDVVDLMWQVSLVGVSRGSACCFYLNYLLDIVQLNPIKFNLPHWRFLSKERPELPDIDLDSEGSKRHEIIQITKDHYGEENVLNMGTFTTEGTRSTVLTSCRGLGIDKDIAHNIANLIPTRKGGIWSLHECFYGNPKEGTKPAKEFCREVDKYEGLKEAMLSIEGLISGRGQHASGVIIFPDGYIKQNAMMKTTSGLPITQFDAEDSIYMGGLKLDYLSINALDRIRTALDLLLEHGKIEWQGSLRATYNKYFHPDVLEMESPKMFDLLFKGHVLNAFQFETAVGQQALTKINPRSFDELCAGNSLMRLSTDGEQPLDKYVRFKNNIQDWYEEMKTAGLNEEEIKILEEHLLDRYGICDTQEGLMLLAMDERIAGFSLTQANKFRKAVAKANQKLIEDQRIKFYEGGEKTGARKVFLDYVWNKELKPQFGYSFSLPHIAGYTMILMIEMNICHRYGAIYWKTACLSVNAGMIGETEKGTKYGAIAKAVGDMKGDILNPDINLSNKEFTPLEEENKILFGLKPIAGLGTDAIEKIIEHRPYKSFGDFFKKIVDPGLISEAKVVSLIKAGCFDSFYPNRRLLMIDFVKAITPKKEKLTMVQLPTIIHLADKQRFGTELEVYKFRNKLFGRNKVPMTREIEQEFMDFLQAYPYQVDYEFKDGKLCVDQKTFDKAYKEIIEPLRMWVTSPEAAEQFNKIKMKEFWAKHCQGTIEAWEMETLLFYSKKHELDYMPLHNYFNIANFNDLPSNPVITGYKKNRRGNDVPQYKIDVIAGTVVEKNKQKSLVHVLTQDAGVVTVRYSKGQFAHYDKKVVRVHGKEKEVLDPSWFERGSKLVLVGFRRGEEFVLRTTGTQFKHSTMKIKGYDSEKLYLQMAKVAE</sequence>
<dbReference type="SMART" id="SM00481">
    <property type="entry name" value="POLIIIAc"/>
    <property type="match status" value="1"/>
</dbReference>
<gene>
    <name evidence="8" type="primary">zpdG</name>
</gene>
<dbReference type="InterPro" id="IPR004013">
    <property type="entry name" value="PHP_dom"/>
</dbReference>
<geneLocation type="plasmid" evidence="8">
    <name>pBS32</name>
</geneLocation>
<evidence type="ECO:0000259" key="7">
    <source>
        <dbReference type="SMART" id="SM00481"/>
    </source>
</evidence>
<evidence type="ECO:0000256" key="2">
    <source>
        <dbReference type="ARBA" id="ARBA00022679"/>
    </source>
</evidence>
<dbReference type="InterPro" id="IPR040982">
    <property type="entry name" value="DNA_pol3_finger"/>
</dbReference>
<dbReference type="EC" id="2.7.7.7" evidence="1"/>
<dbReference type="GO" id="GO:0003887">
    <property type="term" value="F:DNA-directed DNA polymerase activity"/>
    <property type="evidence" value="ECO:0007669"/>
    <property type="project" value="UniProtKB-KW"/>
</dbReference>
<evidence type="ECO:0000256" key="5">
    <source>
        <dbReference type="ARBA" id="ARBA00022932"/>
    </source>
</evidence>
<evidence type="ECO:0000313" key="8">
    <source>
        <dbReference type="EMBL" id="AGQ21314.1"/>
    </source>
</evidence>
<dbReference type="RefSeq" id="WP_020846153.1">
    <property type="nucleotide sequence ID" value="NC_021809.1"/>
</dbReference>
<evidence type="ECO:0000256" key="3">
    <source>
        <dbReference type="ARBA" id="ARBA00022695"/>
    </source>
</evidence>
<dbReference type="PANTHER" id="PTHR32294:SF0">
    <property type="entry name" value="DNA POLYMERASE III SUBUNIT ALPHA"/>
    <property type="match status" value="1"/>
</dbReference>
<dbReference type="Gene3D" id="1.10.150.870">
    <property type="match status" value="1"/>
</dbReference>
<dbReference type="GO" id="GO:0008408">
    <property type="term" value="F:3'-5' exonuclease activity"/>
    <property type="evidence" value="ECO:0007669"/>
    <property type="project" value="InterPro"/>
</dbReference>
<protein>
    <recommendedName>
        <fullName evidence="1">DNA-directed DNA polymerase</fullName>
        <ecNumber evidence="1">2.7.7.7</ecNumber>
    </recommendedName>
</protein>
<dbReference type="SMR" id="S5DW68"/>
<keyword evidence="3" id="KW-0548">Nucleotidyltransferase</keyword>
<dbReference type="SUPFAM" id="SSF89550">
    <property type="entry name" value="PHP domain-like"/>
    <property type="match status" value="1"/>
</dbReference>
<keyword evidence="8" id="KW-0614">Plasmid</keyword>
<evidence type="ECO:0000256" key="1">
    <source>
        <dbReference type="ARBA" id="ARBA00012417"/>
    </source>
</evidence>
<evidence type="ECO:0000256" key="4">
    <source>
        <dbReference type="ARBA" id="ARBA00022705"/>
    </source>
</evidence>
<dbReference type="InterPro" id="IPR004805">
    <property type="entry name" value="DnaE2/DnaE/PolC"/>
</dbReference>
<dbReference type="Pfam" id="PF07733">
    <property type="entry name" value="DNA_pol3_alpha"/>
    <property type="match status" value="1"/>
</dbReference>
<comment type="catalytic activity">
    <reaction evidence="6">
        <text>DNA(n) + a 2'-deoxyribonucleoside 5'-triphosphate = DNA(n+1) + diphosphate</text>
        <dbReference type="Rhea" id="RHEA:22508"/>
        <dbReference type="Rhea" id="RHEA-COMP:17339"/>
        <dbReference type="Rhea" id="RHEA-COMP:17340"/>
        <dbReference type="ChEBI" id="CHEBI:33019"/>
        <dbReference type="ChEBI" id="CHEBI:61560"/>
        <dbReference type="ChEBI" id="CHEBI:173112"/>
        <dbReference type="EC" id="2.7.7.7"/>
    </reaction>
</comment>
<keyword evidence="5" id="KW-0239">DNA-directed DNA polymerase</keyword>
<dbReference type="InterPro" id="IPR016195">
    <property type="entry name" value="Pol/histidinol_Pase-like"/>
</dbReference>